<organism evidence="8 9">
    <name type="scientific">Lentilactobacillus fungorum</name>
    <dbReference type="NCBI Taxonomy" id="2201250"/>
    <lineage>
        <taxon>Bacteria</taxon>
        <taxon>Bacillati</taxon>
        <taxon>Bacillota</taxon>
        <taxon>Bacilli</taxon>
        <taxon>Lactobacillales</taxon>
        <taxon>Lactobacillaceae</taxon>
        <taxon>Lentilactobacillus</taxon>
    </lineage>
</organism>
<evidence type="ECO:0000256" key="2">
    <source>
        <dbReference type="ARBA" id="ARBA00006706"/>
    </source>
</evidence>
<accession>A0ABQ3VWT8</accession>
<dbReference type="SFLD" id="SFLDG01017">
    <property type="entry name" value="Polyprenyl_Transferase_Like"/>
    <property type="match status" value="1"/>
</dbReference>
<evidence type="ECO:0000313" key="8">
    <source>
        <dbReference type="EMBL" id="GHP12863.1"/>
    </source>
</evidence>
<evidence type="ECO:0000256" key="3">
    <source>
        <dbReference type="ARBA" id="ARBA00022679"/>
    </source>
</evidence>
<evidence type="ECO:0000313" key="9">
    <source>
        <dbReference type="Proteomes" id="UP000604765"/>
    </source>
</evidence>
<keyword evidence="3 7" id="KW-0808">Transferase</keyword>
<proteinExistence type="inferred from homology"/>
<keyword evidence="6" id="KW-0414">Isoprene biosynthesis</keyword>
<keyword evidence="9" id="KW-1185">Reference proteome</keyword>
<evidence type="ECO:0000256" key="6">
    <source>
        <dbReference type="ARBA" id="ARBA00023229"/>
    </source>
</evidence>
<dbReference type="Proteomes" id="UP000604765">
    <property type="component" value="Unassembled WGS sequence"/>
</dbReference>
<dbReference type="Gene3D" id="1.10.600.10">
    <property type="entry name" value="Farnesyl Diphosphate Synthase"/>
    <property type="match status" value="1"/>
</dbReference>
<reference evidence="8 9" key="1">
    <citation type="journal article" date="2021" name="Int. J. Syst. Evol. Microbiol.">
        <title>Lentilactobacillus fungorum sp. nov., isolated from spent mushroom substrates.</title>
        <authorList>
            <person name="Tohno M."/>
            <person name="Tanizawa Y."/>
            <person name="Kojima Y."/>
            <person name="Sakamoto M."/>
            <person name="Ohkuma M."/>
            <person name="Kobayashi H."/>
        </authorList>
    </citation>
    <scope>NUCLEOTIDE SEQUENCE [LARGE SCALE GENOMIC DNA]</scope>
    <source>
        <strain evidence="8 9">YK48G</strain>
    </source>
</reference>
<dbReference type="InterPro" id="IPR000092">
    <property type="entry name" value="Polyprenyl_synt"/>
</dbReference>
<dbReference type="InterPro" id="IPR053378">
    <property type="entry name" value="Prenyl_diphosphate_synthase"/>
</dbReference>
<dbReference type="Pfam" id="PF00348">
    <property type="entry name" value="polyprenyl_synt"/>
    <property type="match status" value="1"/>
</dbReference>
<dbReference type="EMBL" id="BNJR01000004">
    <property type="protein sequence ID" value="GHP12863.1"/>
    <property type="molecule type" value="Genomic_DNA"/>
</dbReference>
<evidence type="ECO:0000256" key="4">
    <source>
        <dbReference type="ARBA" id="ARBA00022723"/>
    </source>
</evidence>
<protein>
    <submittedName>
        <fullName evidence="8">Farnesyl-diphosphate synthase</fullName>
    </submittedName>
</protein>
<evidence type="ECO:0000256" key="7">
    <source>
        <dbReference type="RuleBase" id="RU004466"/>
    </source>
</evidence>
<dbReference type="PROSITE" id="PS00444">
    <property type="entry name" value="POLYPRENYL_SYNTHASE_2"/>
    <property type="match status" value="1"/>
</dbReference>
<dbReference type="PROSITE" id="PS00723">
    <property type="entry name" value="POLYPRENYL_SYNTHASE_1"/>
    <property type="match status" value="1"/>
</dbReference>
<name>A0ABQ3VWT8_9LACO</name>
<dbReference type="NCBIfam" id="NF045485">
    <property type="entry name" value="FPPsyn"/>
    <property type="match status" value="1"/>
</dbReference>
<dbReference type="InterPro" id="IPR033749">
    <property type="entry name" value="Polyprenyl_synt_CS"/>
</dbReference>
<evidence type="ECO:0000256" key="1">
    <source>
        <dbReference type="ARBA" id="ARBA00001946"/>
    </source>
</evidence>
<dbReference type="PANTHER" id="PTHR43281:SF1">
    <property type="entry name" value="FARNESYL DIPHOSPHATE SYNTHASE"/>
    <property type="match status" value="1"/>
</dbReference>
<sequence>MINNLNAFRLKWLPKIDAWLADGIQQDADQKMLGESMAYSVNAGGKRLRPLFTLATLTTLGQPIDDDLLKASCALELMHAYSLIHDDLPAMDNDDLRRGKATNHIVYGAGMATLAGDGLQTLAFQWLVDNHLSDAIKTQLVLALAKAAGPSGMVAGQADDIEFEGTRLSLPQLKKLDRNKTGALIHYSIAAGLIMAQVPPAKQRDLLTFADDYGAAFQIYDDILDVVGTEKQIGKPVHQDADKNTYPNLLGLNGAYQALNQVVQHARQALKSAGQDLRVDVSLLADFCNYFKLKDEKNNGKATS</sequence>
<dbReference type="PANTHER" id="PTHR43281">
    <property type="entry name" value="FARNESYL DIPHOSPHATE SYNTHASE"/>
    <property type="match status" value="1"/>
</dbReference>
<comment type="cofactor">
    <cofactor evidence="1">
        <name>Mg(2+)</name>
        <dbReference type="ChEBI" id="CHEBI:18420"/>
    </cofactor>
</comment>
<dbReference type="InterPro" id="IPR008949">
    <property type="entry name" value="Isoprenoid_synthase_dom_sf"/>
</dbReference>
<comment type="caution">
    <text evidence="8">The sequence shown here is derived from an EMBL/GenBank/DDBJ whole genome shotgun (WGS) entry which is preliminary data.</text>
</comment>
<gene>
    <name evidence="8" type="ORF">YK48G_02880</name>
</gene>
<dbReference type="SFLD" id="SFLDS00005">
    <property type="entry name" value="Isoprenoid_Synthase_Type_I"/>
    <property type="match status" value="1"/>
</dbReference>
<keyword evidence="4" id="KW-0479">Metal-binding</keyword>
<keyword evidence="5" id="KW-0460">Magnesium</keyword>
<comment type="similarity">
    <text evidence="2 7">Belongs to the FPP/GGPP synthase family.</text>
</comment>
<evidence type="ECO:0000256" key="5">
    <source>
        <dbReference type="ARBA" id="ARBA00022842"/>
    </source>
</evidence>
<dbReference type="SUPFAM" id="SSF48576">
    <property type="entry name" value="Terpenoid synthases"/>
    <property type="match status" value="1"/>
</dbReference>
<dbReference type="CDD" id="cd00685">
    <property type="entry name" value="Trans_IPPS_HT"/>
    <property type="match status" value="1"/>
</dbReference>